<dbReference type="GO" id="GO:0016114">
    <property type="term" value="P:terpenoid biosynthetic process"/>
    <property type="evidence" value="ECO:0007669"/>
    <property type="project" value="TreeGrafter"/>
</dbReference>
<evidence type="ECO:0000256" key="9">
    <source>
        <dbReference type="ARBA" id="ARBA00049063"/>
    </source>
</evidence>
<feature type="site" description="Transition state stabilizer" evidence="12">
    <location>
        <position position="20"/>
    </location>
</feature>
<reference evidence="14" key="1">
    <citation type="submission" date="2010-07" db="EMBL/GenBank/DDBJ databases">
        <title>The complete genome of Methanosalsum zhilinae DSM 4017.</title>
        <authorList>
            <consortium name="US DOE Joint Genome Institute (JGI-PGF)"/>
            <person name="Lucas S."/>
            <person name="Copeland A."/>
            <person name="Lapidus A."/>
            <person name="Glavina del Rio T."/>
            <person name="Dalin E."/>
            <person name="Tice H."/>
            <person name="Bruce D."/>
            <person name="Goodwin L."/>
            <person name="Pitluck S."/>
            <person name="Kyrpides N."/>
            <person name="Mavromatis K."/>
            <person name="Ovchinnikova G."/>
            <person name="Daligault H."/>
            <person name="Detter J.C."/>
            <person name="Han C."/>
            <person name="Tapia R."/>
            <person name="Larimer F."/>
            <person name="Land M."/>
            <person name="Hauser L."/>
            <person name="Markowitz V."/>
            <person name="Cheng J.-F."/>
            <person name="Hugenholtz P."/>
            <person name="Woyke T."/>
            <person name="Wu D."/>
            <person name="Spring S."/>
            <person name="Schueler E."/>
            <person name="Brambilla E."/>
            <person name="Klenk H.-P."/>
            <person name="Eisen J.A."/>
        </authorList>
    </citation>
    <scope>NUCLEOTIDE SEQUENCE</scope>
    <source>
        <strain evidence="14">DSM 4017</strain>
    </source>
</reference>
<dbReference type="STRING" id="679901.Mzhil_1008"/>
<dbReference type="InterPro" id="IPR036393">
    <property type="entry name" value="AceGlu_kinase-like_sf"/>
</dbReference>
<comment type="similarity">
    <text evidence="1 10">Belongs to the isopentenyl phosphate kinase family.</text>
</comment>
<comment type="subunit">
    <text evidence="10">Homodimer.</text>
</comment>
<keyword evidence="15" id="KW-1185">Reference proteome</keyword>
<evidence type="ECO:0000256" key="5">
    <source>
        <dbReference type="ARBA" id="ARBA00022741"/>
    </source>
</evidence>
<gene>
    <name evidence="14" type="ordered locus">Mzhil_1008</name>
</gene>
<dbReference type="Gene3D" id="3.40.1160.10">
    <property type="entry name" value="Acetylglutamate kinase-like"/>
    <property type="match status" value="1"/>
</dbReference>
<dbReference type="EC" id="2.7.4.26" evidence="2 10"/>
<evidence type="ECO:0000256" key="10">
    <source>
        <dbReference type="PIRNR" id="PIRNR016496"/>
    </source>
</evidence>
<evidence type="ECO:0000313" key="15">
    <source>
        <dbReference type="Proteomes" id="UP000006622"/>
    </source>
</evidence>
<evidence type="ECO:0000256" key="3">
    <source>
        <dbReference type="ARBA" id="ARBA00017267"/>
    </source>
</evidence>
<dbReference type="Proteomes" id="UP000006622">
    <property type="component" value="Chromosome"/>
</dbReference>
<feature type="binding site" evidence="11">
    <location>
        <position position="215"/>
    </location>
    <ligand>
        <name>ATP</name>
        <dbReference type="ChEBI" id="CHEBI:30616"/>
    </ligand>
</feature>
<protein>
    <recommendedName>
        <fullName evidence="3 10">Isopentenyl phosphate kinase</fullName>
        <shortName evidence="10">IPK</shortName>
        <ecNumber evidence="2 10">2.7.4.26</ecNumber>
    </recommendedName>
</protein>
<keyword evidence="6 10" id="KW-0418">Kinase</keyword>
<organism evidence="14 15">
    <name type="scientific">Methanosalsum zhilinae (strain DSM 4017 / NBRC 107636 / OCM 62 / WeN5)</name>
    <name type="common">Methanohalophilus zhilinae</name>
    <dbReference type="NCBI Taxonomy" id="679901"/>
    <lineage>
        <taxon>Archaea</taxon>
        <taxon>Methanobacteriati</taxon>
        <taxon>Methanobacteriota</taxon>
        <taxon>Stenosarchaea group</taxon>
        <taxon>Methanomicrobia</taxon>
        <taxon>Methanosarcinales</taxon>
        <taxon>Methanosarcinaceae</taxon>
        <taxon>Methanosalsum</taxon>
    </lineage>
</organism>
<dbReference type="InterPro" id="IPR001048">
    <property type="entry name" value="Asp/Glu/Uridylate_kinase"/>
</dbReference>
<dbReference type="SUPFAM" id="SSF53633">
    <property type="entry name" value="Carbamate kinase-like"/>
    <property type="match status" value="1"/>
</dbReference>
<dbReference type="GO" id="GO:0016301">
    <property type="term" value="F:kinase activity"/>
    <property type="evidence" value="ECO:0007669"/>
    <property type="project" value="UniProtKB-KW"/>
</dbReference>
<evidence type="ECO:0000256" key="7">
    <source>
        <dbReference type="ARBA" id="ARBA00022840"/>
    </source>
</evidence>
<dbReference type="KEGG" id="mzh:Mzhil_1008"/>
<evidence type="ECO:0000256" key="8">
    <source>
        <dbReference type="ARBA" id="ARBA00023229"/>
    </source>
</evidence>
<sequence length="256" mass="27558">MSQHKNITILKIGGSVITDKSSDIGKVQIEEIERICQEISGYSNDLIIVHGAGSYGHPLAKKYDLDNIPDPKGAIITHSSVKSLNEIMVSSLQKAGIDAVSVHPLNNTVSNDGRISDMFLSNIHIMLENGLVPVIHGDVVMDITNTFSVISGDQIVSYLANKLKASRVGIGSIEDGVMDNKGKTLTKITSSNFKEIEKFLGVSKNTDVTGGMLGKVNELLQLCEITGATSYIFNAKKPNNISYFLSGHNIGTAIKK</sequence>
<feature type="binding site" evidence="11">
    <location>
        <position position="53"/>
    </location>
    <ligand>
        <name>ATP</name>
        <dbReference type="ChEBI" id="CHEBI:30616"/>
    </ligand>
</feature>
<keyword evidence="4 10" id="KW-0808">Transferase</keyword>
<proteinExistence type="inferred from homology"/>
<evidence type="ECO:0000256" key="2">
    <source>
        <dbReference type="ARBA" id="ARBA00012908"/>
    </source>
</evidence>
<evidence type="ECO:0000256" key="6">
    <source>
        <dbReference type="ARBA" id="ARBA00022777"/>
    </source>
</evidence>
<dbReference type="GeneID" id="10822631"/>
<dbReference type="OrthoDB" id="15328at2157"/>
<feature type="binding site" evidence="11">
    <location>
        <begin position="11"/>
        <end position="15"/>
    </location>
    <ligand>
        <name>ATP</name>
        <dbReference type="ChEBI" id="CHEBI:30616"/>
    </ligand>
</feature>
<name>F7XLN9_METZD</name>
<feature type="binding site" evidence="11">
    <location>
        <position position="152"/>
    </location>
    <ligand>
        <name>substrate</name>
    </ligand>
</feature>
<evidence type="ECO:0000313" key="14">
    <source>
        <dbReference type="EMBL" id="AEH60865.1"/>
    </source>
</evidence>
<dbReference type="Pfam" id="PF00696">
    <property type="entry name" value="AA_kinase"/>
    <property type="match status" value="1"/>
</dbReference>
<evidence type="ECO:0000256" key="1">
    <source>
        <dbReference type="ARBA" id="ARBA00010540"/>
    </source>
</evidence>
<comment type="function">
    <text evidence="10">Catalyzes the formation of isopentenyl diphosphate (IPP), the building block of all isoprenoids.</text>
</comment>
<keyword evidence="5 10" id="KW-0547">Nucleotide-binding</keyword>
<dbReference type="RefSeq" id="WP_013898303.1">
    <property type="nucleotide sequence ID" value="NC_015676.1"/>
</dbReference>
<dbReference type="NCBIfam" id="NF040647">
    <property type="entry name" value="IPPK_Arch"/>
    <property type="match status" value="1"/>
</dbReference>
<dbReference type="PIRSF" id="PIRSF016496">
    <property type="entry name" value="Kin_FomA"/>
    <property type="match status" value="1"/>
</dbReference>
<dbReference type="GO" id="GO:0102043">
    <property type="term" value="F:isopentenyl phosphate kinase activity"/>
    <property type="evidence" value="ECO:0007669"/>
    <property type="project" value="UniProtKB-EC"/>
</dbReference>
<evidence type="ECO:0000259" key="13">
    <source>
        <dbReference type="Pfam" id="PF00696"/>
    </source>
</evidence>
<accession>F7XLN9</accession>
<dbReference type="PANTHER" id="PTHR43654:SF1">
    <property type="entry name" value="ISOPENTENYL PHOSPHATE KINASE"/>
    <property type="match status" value="1"/>
</dbReference>
<evidence type="ECO:0000256" key="4">
    <source>
        <dbReference type="ARBA" id="ARBA00022679"/>
    </source>
</evidence>
<feature type="binding site" evidence="11">
    <location>
        <position position="52"/>
    </location>
    <ligand>
        <name>substrate</name>
    </ligand>
</feature>
<dbReference type="EMBL" id="CP002101">
    <property type="protein sequence ID" value="AEH60865.1"/>
    <property type="molecule type" value="Genomic_DNA"/>
</dbReference>
<dbReference type="HOGENOM" id="CLU_070213_0_0_2"/>
<evidence type="ECO:0000256" key="11">
    <source>
        <dbReference type="PIRSR" id="PIRSR016496-1"/>
    </source>
</evidence>
<dbReference type="GO" id="GO:0005524">
    <property type="term" value="F:ATP binding"/>
    <property type="evidence" value="ECO:0007669"/>
    <property type="project" value="UniProtKB-KW"/>
</dbReference>
<keyword evidence="8" id="KW-0414">Isoprene biosynthesis</keyword>
<comment type="catalytic activity">
    <reaction evidence="9 10">
        <text>isopentenyl phosphate + ATP = isopentenyl diphosphate + ADP</text>
        <dbReference type="Rhea" id="RHEA:33963"/>
        <dbReference type="ChEBI" id="CHEBI:30616"/>
        <dbReference type="ChEBI" id="CHEBI:65078"/>
        <dbReference type="ChEBI" id="CHEBI:128769"/>
        <dbReference type="ChEBI" id="CHEBI:456216"/>
        <dbReference type="EC" id="2.7.4.26"/>
    </reaction>
</comment>
<feature type="domain" description="Aspartate/glutamate/uridylate kinase" evidence="13">
    <location>
        <begin position="7"/>
        <end position="234"/>
    </location>
</feature>
<evidence type="ECO:0000256" key="12">
    <source>
        <dbReference type="PIRSR" id="PIRSR016496-2"/>
    </source>
</evidence>
<feature type="binding site" evidence="11">
    <location>
        <position position="57"/>
    </location>
    <ligand>
        <name>substrate</name>
    </ligand>
</feature>
<dbReference type="GO" id="GO:0005829">
    <property type="term" value="C:cytosol"/>
    <property type="evidence" value="ECO:0007669"/>
    <property type="project" value="TreeGrafter"/>
</dbReference>
<dbReference type="InterPro" id="IPR024192">
    <property type="entry name" value="Fosfomycin_R_FomA-type"/>
</dbReference>
<dbReference type="CDD" id="cd04241">
    <property type="entry name" value="AAK_FomA-like"/>
    <property type="match status" value="1"/>
</dbReference>
<feature type="binding site" evidence="11">
    <location>
        <position position="211"/>
    </location>
    <ligand>
        <name>ATP</name>
        <dbReference type="ChEBI" id="CHEBI:30616"/>
    </ligand>
</feature>
<dbReference type="AlphaFoldDB" id="F7XLN9"/>
<dbReference type="PANTHER" id="PTHR43654">
    <property type="entry name" value="GLUTAMATE 5-KINASE"/>
    <property type="match status" value="1"/>
</dbReference>
<keyword evidence="7 10" id="KW-0067">ATP-binding</keyword>